<evidence type="ECO:0000313" key="3">
    <source>
        <dbReference type="WBParaSite" id="Csp11.Scaffold484.g1911.t1"/>
    </source>
</evidence>
<dbReference type="InterPro" id="IPR001810">
    <property type="entry name" value="F-box_dom"/>
</dbReference>
<sequence length="280" mass="32483">MFPLLTLPYCAINKVLDLLDSNELLILSICSKRTCQLIKNINCVPKKVKLEIIVFAMDALSFETHTGRYLLVKVFEISEMPKDKTLEKGKIGNSIVSMEMGRVGCLKTYWNDRKFGIKEVVTYGMEVFGKPIECLAMSAQRSNDEPIWILDWINSFQKPLFKCYCSSNGEMSDENITYFLKNCTVTGKFMINFKPSDQLFWIHTDTTQMNYDEILDGIEVNQSDTHLVREYVLRDTRRLSIRGRLDIKKRNEEVTATILRNHVESTQFMMVVWPDSRNDP</sequence>
<dbReference type="WBParaSite" id="Csp11.Scaffold484.g1911.t1">
    <property type="protein sequence ID" value="Csp11.Scaffold484.g1911.t1"/>
    <property type="gene ID" value="Csp11.Scaffold484.g1911"/>
</dbReference>
<keyword evidence="2" id="KW-1185">Reference proteome</keyword>
<name>A0A1I7T2X9_9PELO</name>
<accession>A0A1I7T2X9</accession>
<feature type="domain" description="F-box" evidence="1">
    <location>
        <begin position="1"/>
        <end position="48"/>
    </location>
</feature>
<dbReference type="Pfam" id="PF00646">
    <property type="entry name" value="F-box"/>
    <property type="match status" value="1"/>
</dbReference>
<proteinExistence type="predicted"/>
<dbReference type="PROSITE" id="PS50181">
    <property type="entry name" value="FBOX"/>
    <property type="match status" value="1"/>
</dbReference>
<dbReference type="AlphaFoldDB" id="A0A1I7T2X9"/>
<dbReference type="PANTHER" id="PTHR21503">
    <property type="entry name" value="F-BOX-CONTAINING HYPOTHETICAL PROTEIN C.ELEGANS"/>
    <property type="match status" value="1"/>
</dbReference>
<organism evidence="2 3">
    <name type="scientific">Caenorhabditis tropicalis</name>
    <dbReference type="NCBI Taxonomy" id="1561998"/>
    <lineage>
        <taxon>Eukaryota</taxon>
        <taxon>Metazoa</taxon>
        <taxon>Ecdysozoa</taxon>
        <taxon>Nematoda</taxon>
        <taxon>Chromadorea</taxon>
        <taxon>Rhabditida</taxon>
        <taxon>Rhabditina</taxon>
        <taxon>Rhabditomorpha</taxon>
        <taxon>Rhabditoidea</taxon>
        <taxon>Rhabditidae</taxon>
        <taxon>Peloderinae</taxon>
        <taxon>Caenorhabditis</taxon>
    </lineage>
</organism>
<reference evidence="3" key="1">
    <citation type="submission" date="2016-11" db="UniProtKB">
        <authorList>
            <consortium name="WormBaseParasite"/>
        </authorList>
    </citation>
    <scope>IDENTIFICATION</scope>
</reference>
<evidence type="ECO:0000313" key="2">
    <source>
        <dbReference type="Proteomes" id="UP000095282"/>
    </source>
</evidence>
<dbReference type="Proteomes" id="UP000095282">
    <property type="component" value="Unplaced"/>
</dbReference>
<protein>
    <submittedName>
        <fullName evidence="3">F-box domain-containing protein</fullName>
    </submittedName>
</protein>
<evidence type="ECO:0000259" key="1">
    <source>
        <dbReference type="PROSITE" id="PS50181"/>
    </source>
</evidence>
<dbReference type="PANTHER" id="PTHR21503:SF8">
    <property type="entry name" value="F-BOX ASSOCIATED DOMAIN-CONTAINING PROTEIN-RELATED"/>
    <property type="match status" value="1"/>
</dbReference>